<keyword evidence="2" id="KW-0812">Transmembrane</keyword>
<evidence type="ECO:0000313" key="4">
    <source>
        <dbReference type="Proteomes" id="UP000605846"/>
    </source>
</evidence>
<proteinExistence type="predicted"/>
<dbReference type="OrthoDB" id="2206158at2759"/>
<comment type="caution">
    <text evidence="3">The sequence shown here is derived from an EMBL/GenBank/DDBJ whole genome shotgun (WGS) entry which is preliminary data.</text>
</comment>
<keyword evidence="4" id="KW-1185">Reference proteome</keyword>
<feature type="compositionally biased region" description="Basic and acidic residues" evidence="1">
    <location>
        <begin position="101"/>
        <end position="111"/>
    </location>
</feature>
<organism evidence="3 4">
    <name type="scientific">Apophysomyces ossiformis</name>
    <dbReference type="NCBI Taxonomy" id="679940"/>
    <lineage>
        <taxon>Eukaryota</taxon>
        <taxon>Fungi</taxon>
        <taxon>Fungi incertae sedis</taxon>
        <taxon>Mucoromycota</taxon>
        <taxon>Mucoromycotina</taxon>
        <taxon>Mucoromycetes</taxon>
        <taxon>Mucorales</taxon>
        <taxon>Mucorineae</taxon>
        <taxon>Mucoraceae</taxon>
        <taxon>Apophysomyces</taxon>
    </lineage>
</organism>
<evidence type="ECO:0000256" key="2">
    <source>
        <dbReference type="SAM" id="Phobius"/>
    </source>
</evidence>
<name>A0A8H7BWL5_9FUNG</name>
<keyword evidence="2" id="KW-0472">Membrane</keyword>
<evidence type="ECO:0000313" key="3">
    <source>
        <dbReference type="EMBL" id="KAF7729208.1"/>
    </source>
</evidence>
<gene>
    <name evidence="3" type="ORF">EC973_004737</name>
</gene>
<protein>
    <submittedName>
        <fullName evidence="3">Uncharacterized protein</fullName>
    </submittedName>
</protein>
<reference evidence="3" key="1">
    <citation type="submission" date="2020-01" db="EMBL/GenBank/DDBJ databases">
        <title>Genome Sequencing of Three Apophysomyces-Like Fungal Strains Confirms a Novel Fungal Genus in the Mucoromycota with divergent Burkholderia-like Endosymbiotic Bacteria.</title>
        <authorList>
            <person name="Stajich J.E."/>
            <person name="Macias A.M."/>
            <person name="Carter-House D."/>
            <person name="Lovett B."/>
            <person name="Kasson L.R."/>
            <person name="Berry K."/>
            <person name="Grigoriev I."/>
            <person name="Chang Y."/>
            <person name="Spatafora J."/>
            <person name="Kasson M.T."/>
        </authorList>
    </citation>
    <scope>NUCLEOTIDE SEQUENCE</scope>
    <source>
        <strain evidence="3">NRRL A-21654</strain>
    </source>
</reference>
<accession>A0A8H7BWL5</accession>
<dbReference type="Proteomes" id="UP000605846">
    <property type="component" value="Unassembled WGS sequence"/>
</dbReference>
<dbReference type="AlphaFoldDB" id="A0A8H7BWL5"/>
<keyword evidence="2" id="KW-1133">Transmembrane helix</keyword>
<feature type="transmembrane region" description="Helical" evidence="2">
    <location>
        <begin position="6"/>
        <end position="24"/>
    </location>
</feature>
<sequence>MVGFYNAAWIAFLVLLIVMIFLAFKRRRDIARRMEAANATNRYPVPPPGHDQHVYVSMPDGSTNPYHGHPYQVYHSGTAGTPPVYKPQEELAPPPPSYQDYSKDIRLQHST</sequence>
<evidence type="ECO:0000256" key="1">
    <source>
        <dbReference type="SAM" id="MobiDB-lite"/>
    </source>
</evidence>
<feature type="region of interest" description="Disordered" evidence="1">
    <location>
        <begin position="40"/>
        <end position="111"/>
    </location>
</feature>
<dbReference type="EMBL" id="JABAYA010000027">
    <property type="protein sequence ID" value="KAF7729208.1"/>
    <property type="molecule type" value="Genomic_DNA"/>
</dbReference>